<dbReference type="EMBL" id="JARKNE010000007">
    <property type="protein sequence ID" value="KAK5819712.1"/>
    <property type="molecule type" value="Genomic_DNA"/>
</dbReference>
<accession>A0ABR0PEG8</accession>
<name>A0ABR0PEG8_GOSAR</name>
<protein>
    <recommendedName>
        <fullName evidence="1">Tf2-1-like SH3-like domain-containing protein</fullName>
    </recommendedName>
</protein>
<sequence length="212" mass="24509">MHAKARQRIAKTNETTANKANKGRKQIIFEPGDWVWVHMRKERFPTKRKTKLDPRGDGPFQVLKRIKDNAYQIDLPGEYNVSATFNVADLSPFDIADSRANPFVEEGNDTSNLAQFKGHNRDEFSFPQGPITRSKSKQMKSKLNLVVQDFITKKIQVEELKFQDNKFWSNDELEETNYVCGPKLSIYDDKPMWKMLTSLSISLQEPQLILQA</sequence>
<dbReference type="PANTHER" id="PTHR35046">
    <property type="entry name" value="ZINC KNUCKLE (CCHC-TYPE) FAMILY PROTEIN"/>
    <property type="match status" value="1"/>
</dbReference>
<comment type="caution">
    <text evidence="2">The sequence shown here is derived from an EMBL/GenBank/DDBJ whole genome shotgun (WGS) entry which is preliminary data.</text>
</comment>
<evidence type="ECO:0000313" key="3">
    <source>
        <dbReference type="Proteomes" id="UP001358586"/>
    </source>
</evidence>
<evidence type="ECO:0000313" key="2">
    <source>
        <dbReference type="EMBL" id="KAK5819712.1"/>
    </source>
</evidence>
<proteinExistence type="predicted"/>
<dbReference type="Pfam" id="PF24626">
    <property type="entry name" value="SH3_Tf2-1"/>
    <property type="match status" value="1"/>
</dbReference>
<reference evidence="2 3" key="1">
    <citation type="submission" date="2023-03" db="EMBL/GenBank/DDBJ databases">
        <title>WGS of Gossypium arboreum.</title>
        <authorList>
            <person name="Yu D."/>
        </authorList>
    </citation>
    <scope>NUCLEOTIDE SEQUENCE [LARGE SCALE GENOMIC DNA]</scope>
    <source>
        <tissue evidence="2">Leaf</tissue>
    </source>
</reference>
<dbReference type="Proteomes" id="UP001358586">
    <property type="component" value="Chromosome 7"/>
</dbReference>
<evidence type="ECO:0000259" key="1">
    <source>
        <dbReference type="Pfam" id="PF24626"/>
    </source>
</evidence>
<keyword evidence="3" id="KW-1185">Reference proteome</keyword>
<organism evidence="2 3">
    <name type="scientific">Gossypium arboreum</name>
    <name type="common">Tree cotton</name>
    <name type="synonym">Gossypium nanking</name>
    <dbReference type="NCBI Taxonomy" id="29729"/>
    <lineage>
        <taxon>Eukaryota</taxon>
        <taxon>Viridiplantae</taxon>
        <taxon>Streptophyta</taxon>
        <taxon>Embryophyta</taxon>
        <taxon>Tracheophyta</taxon>
        <taxon>Spermatophyta</taxon>
        <taxon>Magnoliopsida</taxon>
        <taxon>eudicotyledons</taxon>
        <taxon>Gunneridae</taxon>
        <taxon>Pentapetalae</taxon>
        <taxon>rosids</taxon>
        <taxon>malvids</taxon>
        <taxon>Malvales</taxon>
        <taxon>Malvaceae</taxon>
        <taxon>Malvoideae</taxon>
        <taxon>Gossypium</taxon>
    </lineage>
</organism>
<feature type="domain" description="Tf2-1-like SH3-like" evidence="1">
    <location>
        <begin position="32"/>
        <end position="93"/>
    </location>
</feature>
<dbReference type="InterPro" id="IPR056924">
    <property type="entry name" value="SH3_Tf2-1"/>
</dbReference>
<gene>
    <name evidence="2" type="ORF">PVK06_024735</name>
</gene>
<dbReference type="PANTHER" id="PTHR35046:SF9">
    <property type="entry name" value="RNA-DIRECTED DNA POLYMERASE"/>
    <property type="match status" value="1"/>
</dbReference>